<accession>A0ABQ6B9N0</accession>
<gene>
    <name evidence="2" type="ORF">GCM10007857_55300</name>
</gene>
<organism evidence="2 3">
    <name type="scientific">Bradyrhizobium iriomotense</name>
    <dbReference type="NCBI Taxonomy" id="441950"/>
    <lineage>
        <taxon>Bacteria</taxon>
        <taxon>Pseudomonadati</taxon>
        <taxon>Pseudomonadota</taxon>
        <taxon>Alphaproteobacteria</taxon>
        <taxon>Hyphomicrobiales</taxon>
        <taxon>Nitrobacteraceae</taxon>
        <taxon>Bradyrhizobium</taxon>
    </lineage>
</organism>
<protein>
    <recommendedName>
        <fullName evidence="1">FecR protein domain-containing protein</fullName>
    </recommendedName>
</protein>
<sequence length="254" mass="26678">MAHHKQARSGTIRDTSIGYEMNFGLRVFFPALLTVLACTASAAQAQTRVGEAVVIQNEVVRVAATTTQINVGDGMLRDETVRTGAAGAARFVMADSTNLSLGPSATLKLDRTVFNDEHSYRDVAISMTTGAFRFVTGHSEKAAYKITTPLATIGVRGTTLDILSQRGRSVVVLQDGAANVCTLSFQCVQLTQPGDTAIITSTGGRTTITKTGTPPWTFAATCTAAAGLCSVNQYADASPTITPAVHDDGMLCGR</sequence>
<evidence type="ECO:0000313" key="3">
    <source>
        <dbReference type="Proteomes" id="UP001156905"/>
    </source>
</evidence>
<dbReference type="Proteomes" id="UP001156905">
    <property type="component" value="Unassembled WGS sequence"/>
</dbReference>
<dbReference type="InterPro" id="IPR006860">
    <property type="entry name" value="FecR"/>
</dbReference>
<reference evidence="3" key="1">
    <citation type="journal article" date="2019" name="Int. J. Syst. Evol. Microbiol.">
        <title>The Global Catalogue of Microorganisms (GCM) 10K type strain sequencing project: providing services to taxonomists for standard genome sequencing and annotation.</title>
        <authorList>
            <consortium name="The Broad Institute Genomics Platform"/>
            <consortium name="The Broad Institute Genome Sequencing Center for Infectious Disease"/>
            <person name="Wu L."/>
            <person name="Ma J."/>
        </authorList>
    </citation>
    <scope>NUCLEOTIDE SEQUENCE [LARGE SCALE GENOMIC DNA]</scope>
    <source>
        <strain evidence="3">NBRC 102520</strain>
    </source>
</reference>
<dbReference type="Pfam" id="PF04773">
    <property type="entry name" value="FecR"/>
    <property type="match status" value="1"/>
</dbReference>
<evidence type="ECO:0000259" key="1">
    <source>
        <dbReference type="Pfam" id="PF04773"/>
    </source>
</evidence>
<proteinExistence type="predicted"/>
<name>A0ABQ6B9N0_9BRAD</name>
<evidence type="ECO:0000313" key="2">
    <source>
        <dbReference type="EMBL" id="GLR88817.1"/>
    </source>
</evidence>
<dbReference type="Gene3D" id="2.60.120.1440">
    <property type="match status" value="1"/>
</dbReference>
<comment type="caution">
    <text evidence="2">The sequence shown here is derived from an EMBL/GenBank/DDBJ whole genome shotgun (WGS) entry which is preliminary data.</text>
</comment>
<feature type="domain" description="FecR protein" evidence="1">
    <location>
        <begin position="80"/>
        <end position="178"/>
    </location>
</feature>
<keyword evidence="3" id="KW-1185">Reference proteome</keyword>
<dbReference type="EMBL" id="BSOW01000021">
    <property type="protein sequence ID" value="GLR88817.1"/>
    <property type="molecule type" value="Genomic_DNA"/>
</dbReference>